<comment type="caution">
    <text evidence="2">The sequence shown here is derived from an EMBL/GenBank/DDBJ whole genome shotgun (WGS) entry which is preliminary data.</text>
</comment>
<feature type="region of interest" description="Disordered" evidence="1">
    <location>
        <begin position="1"/>
        <end position="52"/>
    </location>
</feature>
<dbReference type="EMBL" id="QGNW01000201">
    <property type="protein sequence ID" value="RVW85688.1"/>
    <property type="molecule type" value="Genomic_DNA"/>
</dbReference>
<sequence length="87" mass="10007">MCWKLHGRPSQTNNNNKGWKPNNGQQQRGQRHANLINSNQSNNENEIQEHGVFKKEDIERLKSLESLEKPPSACSLALLGPRFRKDD</sequence>
<organism evidence="2 3">
    <name type="scientific">Vitis vinifera</name>
    <name type="common">Grape</name>
    <dbReference type="NCBI Taxonomy" id="29760"/>
    <lineage>
        <taxon>Eukaryota</taxon>
        <taxon>Viridiplantae</taxon>
        <taxon>Streptophyta</taxon>
        <taxon>Embryophyta</taxon>
        <taxon>Tracheophyta</taxon>
        <taxon>Spermatophyta</taxon>
        <taxon>Magnoliopsida</taxon>
        <taxon>eudicotyledons</taxon>
        <taxon>Gunneridae</taxon>
        <taxon>Pentapetalae</taxon>
        <taxon>rosids</taxon>
        <taxon>Vitales</taxon>
        <taxon>Vitaceae</taxon>
        <taxon>Viteae</taxon>
        <taxon>Vitis</taxon>
    </lineage>
</organism>
<evidence type="ECO:0000313" key="3">
    <source>
        <dbReference type="Proteomes" id="UP000288805"/>
    </source>
</evidence>
<accession>A0A438HML2</accession>
<name>A0A438HML2_VITVI</name>
<gene>
    <name evidence="2" type="ORF">CK203_033367</name>
</gene>
<evidence type="ECO:0000256" key="1">
    <source>
        <dbReference type="SAM" id="MobiDB-lite"/>
    </source>
</evidence>
<evidence type="ECO:0000313" key="2">
    <source>
        <dbReference type="EMBL" id="RVW85688.1"/>
    </source>
</evidence>
<dbReference type="AlphaFoldDB" id="A0A438HML2"/>
<protein>
    <submittedName>
        <fullName evidence="2">Uncharacterized protein</fullName>
    </submittedName>
</protein>
<feature type="compositionally biased region" description="Low complexity" evidence="1">
    <location>
        <begin position="11"/>
        <end position="27"/>
    </location>
</feature>
<feature type="compositionally biased region" description="Low complexity" evidence="1">
    <location>
        <begin position="36"/>
        <end position="45"/>
    </location>
</feature>
<reference evidence="2 3" key="1">
    <citation type="journal article" date="2018" name="PLoS Genet.">
        <title>Population sequencing reveals clonal diversity and ancestral inbreeding in the grapevine cultivar Chardonnay.</title>
        <authorList>
            <person name="Roach M.J."/>
            <person name="Johnson D.L."/>
            <person name="Bohlmann J."/>
            <person name="van Vuuren H.J."/>
            <person name="Jones S.J."/>
            <person name="Pretorius I.S."/>
            <person name="Schmidt S.A."/>
            <person name="Borneman A.R."/>
        </authorList>
    </citation>
    <scope>NUCLEOTIDE SEQUENCE [LARGE SCALE GENOMIC DNA]</scope>
    <source>
        <strain evidence="3">cv. Chardonnay</strain>
        <tissue evidence="2">Leaf</tissue>
    </source>
</reference>
<proteinExistence type="predicted"/>
<dbReference type="Proteomes" id="UP000288805">
    <property type="component" value="Unassembled WGS sequence"/>
</dbReference>